<feature type="region of interest" description="Disordered" evidence="1">
    <location>
        <begin position="964"/>
        <end position="986"/>
    </location>
</feature>
<dbReference type="EMBL" id="JACXVP010000002">
    <property type="protein sequence ID" value="KAG5626258.1"/>
    <property type="molecule type" value="Genomic_DNA"/>
</dbReference>
<dbReference type="Pfam" id="PF11926">
    <property type="entry name" value="DUF3444"/>
    <property type="match status" value="4"/>
</dbReference>
<feature type="compositionally biased region" description="Polar residues" evidence="1">
    <location>
        <begin position="1016"/>
        <end position="1036"/>
    </location>
</feature>
<comment type="caution">
    <text evidence="3">The sequence shown here is derived from an EMBL/GenBank/DDBJ whole genome shotgun (WGS) entry which is preliminary data.</text>
</comment>
<protein>
    <recommendedName>
        <fullName evidence="2">J domain-containing protein</fullName>
    </recommendedName>
</protein>
<feature type="region of interest" description="Disordered" evidence="1">
    <location>
        <begin position="929"/>
        <end position="948"/>
    </location>
</feature>
<dbReference type="Pfam" id="PF00226">
    <property type="entry name" value="DnaJ"/>
    <property type="match status" value="1"/>
</dbReference>
<feature type="compositionally biased region" description="Acidic residues" evidence="1">
    <location>
        <begin position="346"/>
        <end position="362"/>
    </location>
</feature>
<evidence type="ECO:0000259" key="2">
    <source>
        <dbReference type="PROSITE" id="PS50076"/>
    </source>
</evidence>
<dbReference type="Gene3D" id="1.10.287.110">
    <property type="entry name" value="DnaJ domain"/>
    <property type="match status" value="1"/>
</dbReference>
<name>A0A9J6AQ12_SOLCO</name>
<dbReference type="PANTHER" id="PTHR45089">
    <property type="entry name" value="DNAJ HEAT SHOCK AMINO-TERMINAL DOMAIN PROTEIN-RELATED"/>
    <property type="match status" value="1"/>
</dbReference>
<evidence type="ECO:0000256" key="1">
    <source>
        <dbReference type="SAM" id="MobiDB-lite"/>
    </source>
</evidence>
<dbReference type="Proteomes" id="UP000824120">
    <property type="component" value="Chromosome 2"/>
</dbReference>
<evidence type="ECO:0000313" key="4">
    <source>
        <dbReference type="Proteomes" id="UP000824120"/>
    </source>
</evidence>
<dbReference type="PROSITE" id="PS50076">
    <property type="entry name" value="DNAJ_2"/>
    <property type="match status" value="1"/>
</dbReference>
<dbReference type="PANTHER" id="PTHR45089:SF57">
    <property type="entry name" value="DNAJ HEAT SHOCK N-TERMINAL DOMAIN-CONTAINING PROTEIN"/>
    <property type="match status" value="1"/>
</dbReference>
<feature type="compositionally biased region" description="Polar residues" evidence="1">
    <location>
        <begin position="259"/>
        <end position="268"/>
    </location>
</feature>
<feature type="compositionally biased region" description="Acidic residues" evidence="1">
    <location>
        <begin position="1039"/>
        <end position="1060"/>
    </location>
</feature>
<feature type="compositionally biased region" description="Basic and acidic residues" evidence="1">
    <location>
        <begin position="303"/>
        <end position="331"/>
    </location>
</feature>
<dbReference type="SMART" id="SM00271">
    <property type="entry name" value="DnaJ"/>
    <property type="match status" value="1"/>
</dbReference>
<dbReference type="Pfam" id="PF23551">
    <property type="entry name" value="Zn_ribbon_20"/>
    <property type="match status" value="1"/>
</dbReference>
<feature type="compositionally biased region" description="Polar residues" evidence="1">
    <location>
        <begin position="703"/>
        <end position="712"/>
    </location>
</feature>
<feature type="region of interest" description="Disordered" evidence="1">
    <location>
        <begin position="680"/>
        <end position="712"/>
    </location>
</feature>
<dbReference type="SUPFAM" id="SSF46565">
    <property type="entry name" value="Chaperone J-domain"/>
    <property type="match status" value="1"/>
</dbReference>
<gene>
    <name evidence="3" type="ORF">H5410_011476</name>
</gene>
<keyword evidence="4" id="KW-1185">Reference proteome</keyword>
<dbReference type="InterPro" id="IPR024593">
    <property type="entry name" value="DUF3444"/>
</dbReference>
<dbReference type="PRINTS" id="PR00625">
    <property type="entry name" value="JDOMAIN"/>
</dbReference>
<feature type="region of interest" description="Disordered" evidence="1">
    <location>
        <begin position="235"/>
        <end position="515"/>
    </location>
</feature>
<feature type="region of interest" description="Disordered" evidence="1">
    <location>
        <begin position="640"/>
        <end position="664"/>
    </location>
</feature>
<feature type="region of interest" description="Disordered" evidence="1">
    <location>
        <begin position="1005"/>
        <end position="1060"/>
    </location>
</feature>
<feature type="compositionally biased region" description="Polar residues" evidence="1">
    <location>
        <begin position="441"/>
        <end position="453"/>
    </location>
</feature>
<proteinExistence type="predicted"/>
<evidence type="ECO:0000313" key="3">
    <source>
        <dbReference type="EMBL" id="KAG5626258.1"/>
    </source>
</evidence>
<reference evidence="3 4" key="1">
    <citation type="submission" date="2020-09" db="EMBL/GenBank/DDBJ databases">
        <title>De no assembly of potato wild relative species, Solanum commersonii.</title>
        <authorList>
            <person name="Cho K."/>
        </authorList>
    </citation>
    <scope>NUCLEOTIDE SEQUENCE [LARGE SCALE GENOMIC DNA]</scope>
    <source>
        <strain evidence="3">LZ3.2</strain>
        <tissue evidence="3">Leaf</tissue>
    </source>
</reference>
<dbReference type="InterPro" id="IPR036869">
    <property type="entry name" value="J_dom_sf"/>
</dbReference>
<feature type="domain" description="J" evidence="2">
    <location>
        <begin position="67"/>
        <end position="131"/>
    </location>
</feature>
<dbReference type="CDD" id="cd06257">
    <property type="entry name" value="DnaJ"/>
    <property type="match status" value="1"/>
</dbReference>
<sequence>MDCNKDEALRAKEVAEKKMLNNDFEGAKKVAVKAEQLYPQLENISQLLAVCNVHCSAQNNRVGSERDWYGILQIDRLSDEATIKKQYRRLALMLHPDKNKLPGAEAAFKLIVEANMVLSDQVKRSLYDNKYRVVSGAGVAKPPPHMVNQNSFLRKTNMQNGFNAQFSNLNHHKYTQPTSSAMQETFWTQCPSCKIRYQYYSTYVNSTLRCQKCSKSFTAYNLGFQGAPCGPKWSKPGGQDVPLKSNLNQSSEQKELPNQGASKMTSGSAGFPPTQMGYRPGCSSRTAGSEPEKCRGKTAPVFEDVRTKQKDEKHENLKRGMREGRSKPKVDRKSRKRGRKQTVESSESDDTSTSVETEDVDIDNGNNPPAGQGNGVDGYGARRSSRRRQHISYSEGVSDDENELASPLKKARSNQSAGDSKTQPKEAVGGDDQHRADFTIPHSNSVERLNQNGAGLPEGDVQNNNSKFETAKDQSSRPPSGGAKKVELIVDSDSEPDTVPDSNIPEMYDYPDPEFSDFDKVKEQNCFAPDQVWACYDTADGMPRFYAHIRKVHSPEFKVMFCWLEASPEDQRGRAWVSAELPVGCGKFRLGSTESTSDRLTFSHQVQCEMVKRGLYIVYPRKGETWALFKDWDIGSKGANSEPVENVSPAVSSGTRDKSRMSENVTISLKSVELKSIHAANGESAKVRRSPRGVNLSEEKQSKMSSHSANDGSSTYFDDICVKKDCHSSPSIPSDEELHSCTKSFDLSNSSGSSKNPITFPDDKGSEEAFCDFRRDIFPGKFQVDQVWALCGRNSMPRTYAQIKKIVPAPFKLHAVLLEACAGPKNAQVVCGTFKVQSEKRQVSSIFLDYYPSQVFDRLCIDPLDKILHFTVKFDRSQLIQLRDQEDVNTLLQFNDSFAHVYASSLVEEPNSMLPSGGPKEIEYMVVSDSKPDTTPAGDDENDLASPLKKARFLSTGVNKALKKEWAHQSGGDSKPQQKEAVGDDAQKQAGVTRLCSSYVETLNQDGVGLPEGEVENNNSKIGTVNEQASRQPSGVSDSETDSTSDSNPPEDDRLEPEFSDFDKHTARNCFATDQIWASYEADDGMPRRYALIKNVSSPEFKIKLRWLELNPEYPREHAWVRGLLPVGCGRFKCGSVDSVECNSSDHRLFSHQVQYIKGKKGPYLVYPRKGEIWALFKDWDISWSSDPENHREYKYEVVEILSHYEYGAGLLVGYLDKVSGFVSVFQPTRPNVVNTFFIKPKDYYKFSHRVPSFKMTGTEGEGMMFWYPGKVEEDSSTADSKSVENVVSAVPPVTRDESRTPDNAATSLESESLKGIHTTDGELLPFELVHVMGAEYKTLFCYCHWGWTEKVLPDGTTLYVGGITRQVTVKTGIKYNDFLNAVFERLGIVDPSDKILQFTAKFCKSTLIDLRDQKDVNAMLQFNDGSADVYVSSLVKEPYSRPASGSGKNVELPVVSDLKPDTTHVRDDENDLATPLKKARLNQNGADLPEGDVQNNSSKIGIFNEQTSKPPSGDGQVIVISDSESDTTPDIIHLVNKQASIPPSFGIYYVNPKELYKFPHRIPSFKMTGNERKGVPAGSFELNPYALPLNLNDIWYPGNVKETANSKPAENVLSGVPPGTRDKSRTSELATTSLKIGNLNGLHAANPEFPIDRHEMYDYPDPEFNDFDKHRLTRSGLTMIKLMVCQDIMPSSERLLVPYPEDQREGTWVGGCLPVSCGKFRCGVTAYTYNLFAFSHQVQCVKAKRGQYVVFPRKGERWAFFKDRDINQSSSTNNQREYKYKVVEILSEYVKNVGVKVRSLDKVIGFVSLFQRARMTAVGTFFIKPNELHKFSHRIPSFKMTGTEREGVPAGSFELDPSALPLNPDDIWYPGKVKECMQ</sequence>
<dbReference type="InterPro" id="IPR001623">
    <property type="entry name" value="DnaJ_domain"/>
</dbReference>
<dbReference type="OrthoDB" id="10250354at2759"/>
<organism evidence="3 4">
    <name type="scientific">Solanum commersonii</name>
    <name type="common">Commerson's wild potato</name>
    <name type="synonym">Commerson's nightshade</name>
    <dbReference type="NCBI Taxonomy" id="4109"/>
    <lineage>
        <taxon>Eukaryota</taxon>
        <taxon>Viridiplantae</taxon>
        <taxon>Streptophyta</taxon>
        <taxon>Embryophyta</taxon>
        <taxon>Tracheophyta</taxon>
        <taxon>Spermatophyta</taxon>
        <taxon>Magnoliopsida</taxon>
        <taxon>eudicotyledons</taxon>
        <taxon>Gunneridae</taxon>
        <taxon>Pentapetalae</taxon>
        <taxon>asterids</taxon>
        <taxon>lamiids</taxon>
        <taxon>Solanales</taxon>
        <taxon>Solanaceae</taxon>
        <taxon>Solanoideae</taxon>
        <taxon>Solaneae</taxon>
        <taxon>Solanum</taxon>
    </lineage>
</organism>
<feature type="compositionally biased region" description="Basic and acidic residues" evidence="1">
    <location>
        <begin position="976"/>
        <end position="986"/>
    </location>
</feature>
<accession>A0A9J6AQ12</accession>
<dbReference type="InterPro" id="IPR056988">
    <property type="entry name" value="Zn_ribbon_pln"/>
</dbReference>